<evidence type="ECO:0000313" key="10">
    <source>
        <dbReference type="Proteomes" id="UP000241193"/>
    </source>
</evidence>
<dbReference type="GO" id="GO:0102559">
    <property type="term" value="F:peptide chain release factor N(5)-glutamine methyltransferase activity"/>
    <property type="evidence" value="ECO:0007669"/>
    <property type="project" value="UniProtKB-EC"/>
</dbReference>
<evidence type="ECO:0000256" key="1">
    <source>
        <dbReference type="ARBA" id="ARBA00022603"/>
    </source>
</evidence>
<dbReference type="PANTHER" id="PTHR18895:SF74">
    <property type="entry name" value="MTRF1L RELEASE FACTOR GLUTAMINE METHYLTRANSFERASE"/>
    <property type="match status" value="1"/>
</dbReference>
<proteinExistence type="inferred from homology"/>
<evidence type="ECO:0000256" key="2">
    <source>
        <dbReference type="ARBA" id="ARBA00022679"/>
    </source>
</evidence>
<evidence type="ECO:0000259" key="7">
    <source>
        <dbReference type="Pfam" id="PF05175"/>
    </source>
</evidence>
<dbReference type="NCBIfam" id="TIGR03534">
    <property type="entry name" value="RF_mod_PrmC"/>
    <property type="match status" value="1"/>
</dbReference>
<dbReference type="PANTHER" id="PTHR18895">
    <property type="entry name" value="HEMK METHYLTRANSFERASE"/>
    <property type="match status" value="1"/>
</dbReference>
<dbReference type="GO" id="GO:0032259">
    <property type="term" value="P:methylation"/>
    <property type="evidence" value="ECO:0007669"/>
    <property type="project" value="UniProtKB-KW"/>
</dbReference>
<gene>
    <name evidence="5 9" type="primary">prmC</name>
    <name evidence="9" type="ORF">C8261_03950</name>
</gene>
<comment type="caution">
    <text evidence="9">The sequence shown here is derived from an EMBL/GenBank/DDBJ whole genome shotgun (WGS) entry which is preliminary data.</text>
</comment>
<dbReference type="InterPro" id="IPR029063">
    <property type="entry name" value="SAM-dependent_MTases_sf"/>
</dbReference>
<sequence>MAISTNCSPRSPSSIRPHNWPSLPVTEVERPLAPPPIATALAWARARIGVVDARVLLRHVLGCPSAHLAAHPERPLDEEQWCLYCALVEARVNGEPVAYLTGEREFFGRSFLVSPAVLIPRPETELLVELALAHGGAHPRPRILDLGTGSGAIAITLALELDGAEITAVDAAREALWVAMGNAARLGASVSFMQGSWFEGLAGERYQLIVSNPPYVAAGDPHLSQGDVRFEPRSALAAGAEGLDDLQHIVAAAPAHLDDDGWLLLEHGYDQAAAVRGLLTDAGFSAINSWADLAGIERVTGGRWPGRP</sequence>
<dbReference type="Proteomes" id="UP000241193">
    <property type="component" value="Unassembled WGS sequence"/>
</dbReference>
<feature type="domain" description="Release factor glutamine methyltransferase N-terminal" evidence="8">
    <location>
        <begin position="51"/>
        <end position="102"/>
    </location>
</feature>
<dbReference type="InterPro" id="IPR050320">
    <property type="entry name" value="N5-glutamine_MTase"/>
</dbReference>
<keyword evidence="2 5" id="KW-0808">Transferase</keyword>
<reference evidence="9 10" key="2">
    <citation type="submission" date="2018-04" db="EMBL/GenBank/DDBJ databases">
        <title>Thauera lacus sp. nov., isolated from an saline lake in Inner Mongolia, China.</title>
        <authorList>
            <person name="Liang Q.-Y."/>
        </authorList>
    </citation>
    <scope>NUCLEOTIDE SEQUENCE [LARGE SCALE GENOMIC DNA]</scope>
    <source>
        <strain evidence="9 10">D20</strain>
    </source>
</reference>
<keyword evidence="3 5" id="KW-0949">S-adenosyl-L-methionine</keyword>
<dbReference type="FunFam" id="3.40.50.150:FF:000053">
    <property type="entry name" value="Release factor glutamine methyltransferase"/>
    <property type="match status" value="1"/>
</dbReference>
<name>A0A2T4IHC6_9RHOO</name>
<feature type="binding site" evidence="5">
    <location>
        <position position="170"/>
    </location>
    <ligand>
        <name>S-adenosyl-L-methionine</name>
        <dbReference type="ChEBI" id="CHEBI:59789"/>
    </ligand>
</feature>
<dbReference type="InterPro" id="IPR019874">
    <property type="entry name" value="RF_methyltr_PrmC"/>
</dbReference>
<protein>
    <recommendedName>
        <fullName evidence="5">Release factor glutamine methyltransferase</fullName>
        <shortName evidence="5">RF MTase</shortName>
        <ecNumber evidence="5">2.1.1.297</ecNumber>
    </recommendedName>
    <alternativeName>
        <fullName evidence="5">N5-glutamine methyltransferase PrmC</fullName>
    </alternativeName>
    <alternativeName>
        <fullName evidence="5">Protein-(glutamine-N5) MTase PrmC</fullName>
    </alternativeName>
    <alternativeName>
        <fullName evidence="5">Protein-glutamine N-methyltransferase PrmC</fullName>
    </alternativeName>
</protein>
<feature type="binding site" evidence="5">
    <location>
        <position position="197"/>
    </location>
    <ligand>
        <name>S-adenosyl-L-methionine</name>
        <dbReference type="ChEBI" id="CHEBI:59789"/>
    </ligand>
</feature>
<dbReference type="InterPro" id="IPR040758">
    <property type="entry name" value="PrmC_N"/>
</dbReference>
<dbReference type="PROSITE" id="PS00092">
    <property type="entry name" value="N6_MTASE"/>
    <property type="match status" value="1"/>
</dbReference>
<feature type="region of interest" description="Disordered" evidence="6">
    <location>
        <begin position="1"/>
        <end position="20"/>
    </location>
</feature>
<feature type="binding site" evidence="5">
    <location>
        <position position="212"/>
    </location>
    <ligand>
        <name>S-adenosyl-L-methionine</name>
        <dbReference type="ChEBI" id="CHEBI:59789"/>
    </ligand>
</feature>
<organism evidence="9 10">
    <name type="scientific">Pseudothauera lacus</name>
    <dbReference type="NCBI Taxonomy" id="2136175"/>
    <lineage>
        <taxon>Bacteria</taxon>
        <taxon>Pseudomonadati</taxon>
        <taxon>Pseudomonadota</taxon>
        <taxon>Betaproteobacteria</taxon>
        <taxon>Rhodocyclales</taxon>
        <taxon>Zoogloeaceae</taxon>
        <taxon>Pseudothauera</taxon>
    </lineage>
</organism>
<reference evidence="9 10" key="1">
    <citation type="submission" date="2018-03" db="EMBL/GenBank/DDBJ databases">
        <authorList>
            <person name="Keele B.F."/>
        </authorList>
    </citation>
    <scope>NUCLEOTIDE SEQUENCE [LARGE SCALE GENOMIC DNA]</scope>
    <source>
        <strain evidence="9 10">D20</strain>
    </source>
</reference>
<evidence type="ECO:0000256" key="6">
    <source>
        <dbReference type="SAM" id="MobiDB-lite"/>
    </source>
</evidence>
<dbReference type="EC" id="2.1.1.297" evidence="5"/>
<dbReference type="InterPro" id="IPR002052">
    <property type="entry name" value="DNA_methylase_N6_adenine_CS"/>
</dbReference>
<dbReference type="InterPro" id="IPR007848">
    <property type="entry name" value="Small_mtfrase_dom"/>
</dbReference>
<evidence type="ECO:0000313" key="9">
    <source>
        <dbReference type="EMBL" id="PTD97182.1"/>
    </source>
</evidence>
<accession>A0A2T4IHC6</accession>
<comment type="similarity">
    <text evidence="5">Belongs to the protein N5-glutamine methyltransferase family. PrmC subfamily.</text>
</comment>
<dbReference type="Pfam" id="PF17827">
    <property type="entry name" value="PrmC_N"/>
    <property type="match status" value="1"/>
</dbReference>
<evidence type="ECO:0000259" key="8">
    <source>
        <dbReference type="Pfam" id="PF17827"/>
    </source>
</evidence>
<dbReference type="Pfam" id="PF05175">
    <property type="entry name" value="MTS"/>
    <property type="match status" value="1"/>
</dbReference>
<dbReference type="Gene3D" id="1.10.8.10">
    <property type="entry name" value="DNA helicase RuvA subunit, C-terminal domain"/>
    <property type="match status" value="1"/>
</dbReference>
<evidence type="ECO:0000256" key="3">
    <source>
        <dbReference type="ARBA" id="ARBA00022691"/>
    </source>
</evidence>
<dbReference type="CDD" id="cd02440">
    <property type="entry name" value="AdoMet_MTases"/>
    <property type="match status" value="1"/>
</dbReference>
<dbReference type="EMBL" id="PZKC01000003">
    <property type="protein sequence ID" value="PTD97182.1"/>
    <property type="molecule type" value="Genomic_DNA"/>
</dbReference>
<dbReference type="InterPro" id="IPR004556">
    <property type="entry name" value="HemK-like"/>
</dbReference>
<feature type="compositionally biased region" description="Polar residues" evidence="6">
    <location>
        <begin position="1"/>
        <end position="16"/>
    </location>
</feature>
<dbReference type="SUPFAM" id="SSF53335">
    <property type="entry name" value="S-adenosyl-L-methionine-dependent methyltransferases"/>
    <property type="match status" value="1"/>
</dbReference>
<comment type="catalytic activity">
    <reaction evidence="4 5">
        <text>L-glutaminyl-[peptide chain release factor] + S-adenosyl-L-methionine = N(5)-methyl-L-glutaminyl-[peptide chain release factor] + S-adenosyl-L-homocysteine + H(+)</text>
        <dbReference type="Rhea" id="RHEA:42896"/>
        <dbReference type="Rhea" id="RHEA-COMP:10271"/>
        <dbReference type="Rhea" id="RHEA-COMP:10272"/>
        <dbReference type="ChEBI" id="CHEBI:15378"/>
        <dbReference type="ChEBI" id="CHEBI:30011"/>
        <dbReference type="ChEBI" id="CHEBI:57856"/>
        <dbReference type="ChEBI" id="CHEBI:59789"/>
        <dbReference type="ChEBI" id="CHEBI:61891"/>
        <dbReference type="EC" id="2.1.1.297"/>
    </reaction>
</comment>
<keyword evidence="10" id="KW-1185">Reference proteome</keyword>
<dbReference type="Gene3D" id="3.40.50.150">
    <property type="entry name" value="Vaccinia Virus protein VP39"/>
    <property type="match status" value="1"/>
</dbReference>
<dbReference type="AlphaFoldDB" id="A0A2T4IHC6"/>
<evidence type="ECO:0000256" key="4">
    <source>
        <dbReference type="ARBA" id="ARBA00048391"/>
    </source>
</evidence>
<feature type="domain" description="Methyltransferase small" evidence="7">
    <location>
        <begin position="139"/>
        <end position="219"/>
    </location>
</feature>
<evidence type="ECO:0000256" key="5">
    <source>
        <dbReference type="HAMAP-Rule" id="MF_02126"/>
    </source>
</evidence>
<comment type="function">
    <text evidence="5">Methylates the class 1 translation termination release factors RF1/PrfA and RF2/PrfB on the glutamine residue of the universally conserved GGQ motif.</text>
</comment>
<dbReference type="GO" id="GO:0003676">
    <property type="term" value="F:nucleic acid binding"/>
    <property type="evidence" value="ECO:0007669"/>
    <property type="project" value="InterPro"/>
</dbReference>
<keyword evidence="1 5" id="KW-0489">Methyltransferase</keyword>
<dbReference type="NCBIfam" id="TIGR00536">
    <property type="entry name" value="hemK_fam"/>
    <property type="match status" value="1"/>
</dbReference>
<feature type="binding site" evidence="5">
    <location>
        <begin position="147"/>
        <end position="151"/>
    </location>
    <ligand>
        <name>S-adenosyl-L-methionine</name>
        <dbReference type="ChEBI" id="CHEBI:59789"/>
    </ligand>
</feature>
<dbReference type="HAMAP" id="MF_02126">
    <property type="entry name" value="RF_methyltr_PrmC"/>
    <property type="match status" value="1"/>
</dbReference>
<dbReference type="OrthoDB" id="9800643at2"/>
<feature type="binding site" evidence="5">
    <location>
        <begin position="212"/>
        <end position="215"/>
    </location>
    <ligand>
        <name>substrate</name>
    </ligand>
</feature>